<protein>
    <submittedName>
        <fullName evidence="1">Uncharacterized protein</fullName>
    </submittedName>
</protein>
<reference evidence="1" key="1">
    <citation type="submission" date="2020-03" db="EMBL/GenBank/DDBJ databases">
        <title>A high-quality chromosome-level genome assembly of a woody plant with both climbing and erect habits, Rhamnella rubrinervis.</title>
        <authorList>
            <person name="Lu Z."/>
            <person name="Yang Y."/>
            <person name="Zhu X."/>
            <person name="Sun Y."/>
        </authorList>
    </citation>
    <scope>NUCLEOTIDE SEQUENCE</scope>
    <source>
        <strain evidence="1">BYM</strain>
        <tissue evidence="1">Leaf</tissue>
    </source>
</reference>
<evidence type="ECO:0000313" key="2">
    <source>
        <dbReference type="Proteomes" id="UP000796880"/>
    </source>
</evidence>
<comment type="caution">
    <text evidence="1">The sequence shown here is derived from an EMBL/GenBank/DDBJ whole genome shotgun (WGS) entry which is preliminary data.</text>
</comment>
<dbReference type="EMBL" id="VOIH02000010">
    <property type="protein sequence ID" value="KAF3434615.1"/>
    <property type="molecule type" value="Genomic_DNA"/>
</dbReference>
<keyword evidence="2" id="KW-1185">Reference proteome</keyword>
<evidence type="ECO:0000313" key="1">
    <source>
        <dbReference type="EMBL" id="KAF3434615.1"/>
    </source>
</evidence>
<gene>
    <name evidence="1" type="ORF">FNV43_RR21700</name>
</gene>
<sequence>MPVRRLAAQLIGNAFQVACTLEFRMIVFKIENGVSGGADIDASAHPPTPKSGIDLWKMINNTKIELKKVEGGSQLCLAELMVKVAFQTMPIWTRPVGHSADNAEIQRVRERHVGVPDSLFRRGGQRLLLHEPDS</sequence>
<organism evidence="1 2">
    <name type="scientific">Rhamnella rubrinervis</name>
    <dbReference type="NCBI Taxonomy" id="2594499"/>
    <lineage>
        <taxon>Eukaryota</taxon>
        <taxon>Viridiplantae</taxon>
        <taxon>Streptophyta</taxon>
        <taxon>Embryophyta</taxon>
        <taxon>Tracheophyta</taxon>
        <taxon>Spermatophyta</taxon>
        <taxon>Magnoliopsida</taxon>
        <taxon>eudicotyledons</taxon>
        <taxon>Gunneridae</taxon>
        <taxon>Pentapetalae</taxon>
        <taxon>rosids</taxon>
        <taxon>fabids</taxon>
        <taxon>Rosales</taxon>
        <taxon>Rhamnaceae</taxon>
        <taxon>rhamnoid group</taxon>
        <taxon>Rhamneae</taxon>
        <taxon>Rhamnella</taxon>
    </lineage>
</organism>
<name>A0A8K0DP28_9ROSA</name>
<dbReference type="Proteomes" id="UP000796880">
    <property type="component" value="Unassembled WGS sequence"/>
</dbReference>
<proteinExistence type="predicted"/>
<dbReference type="AlphaFoldDB" id="A0A8K0DP28"/>
<accession>A0A8K0DP28</accession>